<evidence type="ECO:0000313" key="2">
    <source>
        <dbReference type="EMBL" id="OAL10059.1"/>
    </source>
</evidence>
<organism evidence="2 3">
    <name type="scientific">Candidatus Mycoplasma haematobovis</name>
    <dbReference type="NCBI Taxonomy" id="432608"/>
    <lineage>
        <taxon>Bacteria</taxon>
        <taxon>Bacillati</taxon>
        <taxon>Mycoplasmatota</taxon>
        <taxon>Mollicutes</taxon>
        <taxon>Mycoplasmataceae</taxon>
        <taxon>Mycoplasma</taxon>
    </lineage>
</organism>
<gene>
    <name evidence="2" type="ORF">A6V39_04040</name>
</gene>
<keyword evidence="3" id="KW-1185">Reference proteome</keyword>
<sequence length="215" mass="23605">MKTVSIGVAGCAIAAGIGLTQAKSSSTIRERLGLEGYELVSDKSSIEAEVWKTRATLYKDNAKNQDLLFDDLLPANVKTEGTEIKEKCNSFTSGKMTVDSVGTSIYDKIVKLCTLDIKEYIKSHLSSGDAIMESNGAEEDWKEIFGQHKDQITQKYSDASETNAREKLSNFCNEIYLLKHSNKNRDDSSNAKSWCVKKAKPTTQKPSASTDGDTA</sequence>
<comment type="caution">
    <text evidence="2">The sequence shown here is derived from an EMBL/GenBank/DDBJ whole genome shotgun (WGS) entry which is preliminary data.</text>
</comment>
<evidence type="ECO:0000256" key="1">
    <source>
        <dbReference type="SAM" id="MobiDB-lite"/>
    </source>
</evidence>
<feature type="compositionally biased region" description="Polar residues" evidence="1">
    <location>
        <begin position="201"/>
        <end position="215"/>
    </location>
</feature>
<dbReference type="AlphaFoldDB" id="A0A1A9QEC8"/>
<protein>
    <submittedName>
        <fullName evidence="2">Uncharacterized protein</fullName>
    </submittedName>
</protein>
<name>A0A1A9QEC8_9MOLU</name>
<dbReference type="EMBL" id="LWUJ01000012">
    <property type="protein sequence ID" value="OAL10059.1"/>
    <property type="molecule type" value="Genomic_DNA"/>
</dbReference>
<proteinExistence type="predicted"/>
<reference evidence="3" key="1">
    <citation type="submission" date="2016-04" db="EMBL/GenBank/DDBJ databases">
        <authorList>
            <person name="Quiroz-Castaneda R.E."/>
            <person name="Martinez-Ocampo F."/>
        </authorList>
    </citation>
    <scope>NUCLEOTIDE SEQUENCE [LARGE SCALE GENOMIC DNA]</scope>
    <source>
        <strain evidence="3">INIFAP01</strain>
    </source>
</reference>
<evidence type="ECO:0000313" key="3">
    <source>
        <dbReference type="Proteomes" id="UP000077623"/>
    </source>
</evidence>
<feature type="region of interest" description="Disordered" evidence="1">
    <location>
        <begin position="183"/>
        <end position="215"/>
    </location>
</feature>
<accession>A0A1A9QEC8</accession>
<dbReference type="Proteomes" id="UP000077623">
    <property type="component" value="Unassembled WGS sequence"/>
</dbReference>